<dbReference type="OrthoDB" id="3254362at2"/>
<evidence type="ECO:0000313" key="1">
    <source>
        <dbReference type="EMBL" id="RFS46884.1"/>
    </source>
</evidence>
<comment type="caution">
    <text evidence="1">The sequence shown here is derived from an EMBL/GenBank/DDBJ whole genome shotgun (WGS) entry which is preliminary data.</text>
</comment>
<reference evidence="1 2" key="1">
    <citation type="submission" date="2018-08" db="EMBL/GenBank/DDBJ databases">
        <title>Verrucosispora craniellae sp. nov., isolated from a marine sponge in the South China Sea.</title>
        <authorList>
            <person name="Li L."/>
            <person name="Lin H.W."/>
        </authorList>
    </citation>
    <scope>NUCLEOTIDE SEQUENCE [LARGE SCALE GENOMIC DNA]</scope>
    <source>
        <strain evidence="1 2">LHW63014</strain>
    </source>
</reference>
<organism evidence="1 2">
    <name type="scientific">Micromonospora craniellae</name>
    <dbReference type="NCBI Taxonomy" id="2294034"/>
    <lineage>
        <taxon>Bacteria</taxon>
        <taxon>Bacillati</taxon>
        <taxon>Actinomycetota</taxon>
        <taxon>Actinomycetes</taxon>
        <taxon>Micromonosporales</taxon>
        <taxon>Micromonosporaceae</taxon>
        <taxon>Micromonospora</taxon>
    </lineage>
</organism>
<dbReference type="EMBL" id="QVFU01000006">
    <property type="protein sequence ID" value="RFS46884.1"/>
    <property type="molecule type" value="Genomic_DNA"/>
</dbReference>
<keyword evidence="2" id="KW-1185">Reference proteome</keyword>
<name>A0A372G1X5_9ACTN</name>
<dbReference type="Proteomes" id="UP000262621">
    <property type="component" value="Unassembled WGS sequence"/>
</dbReference>
<gene>
    <name evidence="1" type="ORF">D0Q02_08890</name>
</gene>
<accession>A0A372G1X5</accession>
<dbReference type="AlphaFoldDB" id="A0A372G1X5"/>
<evidence type="ECO:0000313" key="2">
    <source>
        <dbReference type="Proteomes" id="UP000262621"/>
    </source>
</evidence>
<proteinExistence type="predicted"/>
<dbReference type="RefSeq" id="WP_117227494.1">
    <property type="nucleotide sequence ID" value="NZ_CP061725.1"/>
</dbReference>
<sequence>MAGDDDWREQRRRAVHAHAEADSRARAVEQAAAAELVTRFAADATARGLRTERLRVTSYDGRHRYRTGLTGWYVDRARSRAVDTRGDFYLLTVPNSVRALLFGAVCPPVPPPLVVGRGGRDGESLPLAELIDRRLAAGDDWP</sequence>
<protein>
    <submittedName>
        <fullName evidence="1">Uncharacterized protein</fullName>
    </submittedName>
</protein>